<comment type="subcellular location">
    <subcellularLocation>
        <location evidence="1">Membrane</location>
        <topology evidence="1">Single-pass membrane protein</topology>
    </subcellularLocation>
</comment>
<comment type="similarity">
    <text evidence="2">Belongs to the GLUTAMINE DUMPER 1 (TC 9.B.60) family.</text>
</comment>
<evidence type="ECO:0000313" key="10">
    <source>
        <dbReference type="Proteomes" id="UP000541444"/>
    </source>
</evidence>
<protein>
    <submittedName>
        <fullName evidence="9">Uncharacterized protein</fullName>
    </submittedName>
</protein>
<evidence type="ECO:0000256" key="7">
    <source>
        <dbReference type="ARBA" id="ARBA00023136"/>
    </source>
</evidence>
<evidence type="ECO:0000256" key="8">
    <source>
        <dbReference type="SAM" id="Phobius"/>
    </source>
</evidence>
<sequence>MTPSHAEAATAAESWRWNSPIPYLFGGLSALLGLIALALLILACIYHKSSRNNDDIEKPAKPALQPPEIEVQKFVVIMAGDNNPTYLAKPVSNASHQTLQVV</sequence>
<accession>A0A7J7PDC3</accession>
<keyword evidence="3" id="KW-0813">Transport</keyword>
<proteinExistence type="inferred from homology"/>
<dbReference type="PANTHER" id="PTHR33228">
    <property type="entry name" value="PROTEIN GLUTAMINE DUMPER 4-RELATED"/>
    <property type="match status" value="1"/>
</dbReference>
<evidence type="ECO:0000256" key="1">
    <source>
        <dbReference type="ARBA" id="ARBA00004167"/>
    </source>
</evidence>
<dbReference type="GO" id="GO:0080143">
    <property type="term" value="P:regulation of amino acid export"/>
    <property type="evidence" value="ECO:0007669"/>
    <property type="project" value="InterPro"/>
</dbReference>
<dbReference type="GO" id="GO:0006865">
    <property type="term" value="P:amino acid transport"/>
    <property type="evidence" value="ECO:0007669"/>
    <property type="project" value="UniProtKB-KW"/>
</dbReference>
<keyword evidence="7 8" id="KW-0472">Membrane</keyword>
<keyword evidence="5" id="KW-0029">Amino-acid transport</keyword>
<evidence type="ECO:0000256" key="4">
    <source>
        <dbReference type="ARBA" id="ARBA00022692"/>
    </source>
</evidence>
<evidence type="ECO:0000256" key="6">
    <source>
        <dbReference type="ARBA" id="ARBA00022989"/>
    </source>
</evidence>
<name>A0A7J7PDC3_9MAGN</name>
<gene>
    <name evidence="9" type="ORF">GIB67_022904</name>
</gene>
<evidence type="ECO:0000256" key="3">
    <source>
        <dbReference type="ARBA" id="ARBA00022448"/>
    </source>
</evidence>
<feature type="transmembrane region" description="Helical" evidence="8">
    <location>
        <begin position="23"/>
        <end position="46"/>
    </location>
</feature>
<keyword evidence="4 8" id="KW-0812">Transmembrane</keyword>
<dbReference type="Proteomes" id="UP000541444">
    <property type="component" value="Unassembled WGS sequence"/>
</dbReference>
<keyword evidence="6 8" id="KW-1133">Transmembrane helix</keyword>
<keyword evidence="10" id="KW-1185">Reference proteome</keyword>
<comment type="caution">
    <text evidence="9">The sequence shown here is derived from an EMBL/GenBank/DDBJ whole genome shotgun (WGS) entry which is preliminary data.</text>
</comment>
<evidence type="ECO:0000256" key="2">
    <source>
        <dbReference type="ARBA" id="ARBA00009977"/>
    </source>
</evidence>
<dbReference type="GO" id="GO:0016020">
    <property type="term" value="C:membrane"/>
    <property type="evidence" value="ECO:0007669"/>
    <property type="project" value="UniProtKB-SubCell"/>
</dbReference>
<evidence type="ECO:0000313" key="9">
    <source>
        <dbReference type="EMBL" id="KAF6177014.1"/>
    </source>
</evidence>
<dbReference type="PANTHER" id="PTHR33228:SF76">
    <property type="entry name" value="PROTEIN GLUTAMINE DUMPER 7"/>
    <property type="match status" value="1"/>
</dbReference>
<dbReference type="EMBL" id="JACGCM010000007">
    <property type="protein sequence ID" value="KAF6177014.1"/>
    <property type="molecule type" value="Genomic_DNA"/>
</dbReference>
<dbReference type="InterPro" id="IPR040359">
    <property type="entry name" value="GDU"/>
</dbReference>
<dbReference type="AlphaFoldDB" id="A0A7J7PDC3"/>
<reference evidence="9 10" key="1">
    <citation type="journal article" date="2020" name="IScience">
        <title>Genome Sequencing of the Endangered Kingdonia uniflora (Circaeasteraceae, Ranunculales) Reveals Potential Mechanisms of Evolutionary Specialization.</title>
        <authorList>
            <person name="Sun Y."/>
            <person name="Deng T."/>
            <person name="Zhang A."/>
            <person name="Moore M.J."/>
            <person name="Landis J.B."/>
            <person name="Lin N."/>
            <person name="Zhang H."/>
            <person name="Zhang X."/>
            <person name="Huang J."/>
            <person name="Zhang X."/>
            <person name="Sun H."/>
            <person name="Wang H."/>
        </authorList>
    </citation>
    <scope>NUCLEOTIDE SEQUENCE [LARGE SCALE GENOMIC DNA]</scope>
    <source>
        <strain evidence="9">TB1705</strain>
        <tissue evidence="9">Leaf</tissue>
    </source>
</reference>
<organism evidence="9 10">
    <name type="scientific">Kingdonia uniflora</name>
    <dbReference type="NCBI Taxonomy" id="39325"/>
    <lineage>
        <taxon>Eukaryota</taxon>
        <taxon>Viridiplantae</taxon>
        <taxon>Streptophyta</taxon>
        <taxon>Embryophyta</taxon>
        <taxon>Tracheophyta</taxon>
        <taxon>Spermatophyta</taxon>
        <taxon>Magnoliopsida</taxon>
        <taxon>Ranunculales</taxon>
        <taxon>Circaeasteraceae</taxon>
        <taxon>Kingdonia</taxon>
    </lineage>
</organism>
<evidence type="ECO:0000256" key="5">
    <source>
        <dbReference type="ARBA" id="ARBA00022970"/>
    </source>
</evidence>
<dbReference type="OrthoDB" id="770444at2759"/>